<name>S8B4B8_PENO1</name>
<dbReference type="SUPFAM" id="SSF48403">
    <property type="entry name" value="Ankyrin repeat"/>
    <property type="match status" value="1"/>
</dbReference>
<keyword evidence="2 3" id="KW-0040">ANK repeat</keyword>
<protein>
    <submittedName>
        <fullName evidence="4">Uncharacterized protein</fullName>
    </submittedName>
</protein>
<dbReference type="GO" id="GO:0003824">
    <property type="term" value="F:catalytic activity"/>
    <property type="evidence" value="ECO:0007669"/>
    <property type="project" value="InterPro"/>
</dbReference>
<feature type="repeat" description="ANK" evidence="3">
    <location>
        <begin position="198"/>
        <end position="230"/>
    </location>
</feature>
<dbReference type="AlphaFoldDB" id="S8B4B8"/>
<evidence type="ECO:0000256" key="2">
    <source>
        <dbReference type="ARBA" id="ARBA00023043"/>
    </source>
</evidence>
<accession>S8B4B8</accession>
<dbReference type="PANTHER" id="PTHR24166:SF48">
    <property type="entry name" value="PROTEIN VAPYRIN"/>
    <property type="match status" value="1"/>
</dbReference>
<organism evidence="4 5">
    <name type="scientific">Penicillium oxalicum (strain 114-2 / CGMCC 5302)</name>
    <name type="common">Penicillium decumbens</name>
    <dbReference type="NCBI Taxonomy" id="933388"/>
    <lineage>
        <taxon>Eukaryota</taxon>
        <taxon>Fungi</taxon>
        <taxon>Dikarya</taxon>
        <taxon>Ascomycota</taxon>
        <taxon>Pezizomycotina</taxon>
        <taxon>Eurotiomycetes</taxon>
        <taxon>Eurotiomycetidae</taxon>
        <taxon>Eurotiales</taxon>
        <taxon>Aspergillaceae</taxon>
        <taxon>Penicillium</taxon>
    </lineage>
</organism>
<dbReference type="PROSITE" id="PS50088">
    <property type="entry name" value="ANK_REPEAT"/>
    <property type="match status" value="2"/>
</dbReference>
<dbReference type="PANTHER" id="PTHR24166">
    <property type="entry name" value="ROLLING PEBBLES, ISOFORM B"/>
    <property type="match status" value="1"/>
</dbReference>
<dbReference type="InterPro" id="IPR035994">
    <property type="entry name" value="Nucleoside_phosphorylase_sf"/>
</dbReference>
<feature type="repeat" description="ANK" evidence="3">
    <location>
        <begin position="231"/>
        <end position="263"/>
    </location>
</feature>
<dbReference type="InterPro" id="IPR050889">
    <property type="entry name" value="Dendritic_Spine_Reg/Scaffold"/>
</dbReference>
<dbReference type="Pfam" id="PF12796">
    <property type="entry name" value="Ank_2"/>
    <property type="match status" value="1"/>
</dbReference>
<dbReference type="InterPro" id="IPR036770">
    <property type="entry name" value="Ankyrin_rpt-contain_sf"/>
</dbReference>
<dbReference type="eggNOG" id="KOG0504">
    <property type="taxonomic scope" value="Eukaryota"/>
</dbReference>
<dbReference type="EMBL" id="KB644411">
    <property type="protein sequence ID" value="EPS29357.1"/>
    <property type="molecule type" value="Genomic_DNA"/>
</dbReference>
<sequence length="286" mass="30774">MALTLADSYQPRSSLAIFAANSCCTLPAPISVFTLSNIQSNLSAIDAQISLERKASKEHTVGWICALPKGQTAATVMLDQVHANLISKPPKDPDTYTLGSMGQHNIVMTYLLKRQIDPSQATAVAEQIVFTFPLIKFTLLVEKGSGAMVRLLLDHGADSQLADERGHERLFTAINSGNVEAAAALLEIDSVRNPSKSAQQSMLTLAIKKGHEAMSNFLLDHGAHLDHEDEDGQVSLCVAAEQGILGAVRLLLENSAYVDTTDVECGRSPLWHAAGRGPCSPYRRDA</sequence>
<dbReference type="STRING" id="933388.S8B4B8"/>
<gene>
    <name evidence="4" type="ORF">PDE_04306</name>
</gene>
<dbReference type="PhylomeDB" id="S8B4B8"/>
<evidence type="ECO:0000256" key="3">
    <source>
        <dbReference type="PROSITE-ProRule" id="PRU00023"/>
    </source>
</evidence>
<dbReference type="Gene3D" id="3.40.50.1580">
    <property type="entry name" value="Nucleoside phosphorylase domain"/>
    <property type="match status" value="1"/>
</dbReference>
<evidence type="ECO:0000313" key="4">
    <source>
        <dbReference type="EMBL" id="EPS29357.1"/>
    </source>
</evidence>
<dbReference type="HOGENOM" id="CLU_973529_0_0_1"/>
<evidence type="ECO:0000256" key="1">
    <source>
        <dbReference type="ARBA" id="ARBA00022737"/>
    </source>
</evidence>
<keyword evidence="5" id="KW-1185">Reference proteome</keyword>
<reference evidence="4 5" key="1">
    <citation type="journal article" date="2013" name="PLoS ONE">
        <title>Genomic and secretomic analyses reveal unique features of the lignocellulolytic enzyme system of Penicillium decumbens.</title>
        <authorList>
            <person name="Liu G."/>
            <person name="Zhang L."/>
            <person name="Wei X."/>
            <person name="Zou G."/>
            <person name="Qin Y."/>
            <person name="Ma L."/>
            <person name="Li J."/>
            <person name="Zheng H."/>
            <person name="Wang S."/>
            <person name="Wang C."/>
            <person name="Xun L."/>
            <person name="Zhao G.-P."/>
            <person name="Zhou Z."/>
            <person name="Qu Y."/>
        </authorList>
    </citation>
    <scope>NUCLEOTIDE SEQUENCE [LARGE SCALE GENOMIC DNA]</scope>
    <source>
        <strain evidence="5">114-2 / CGMCC 5302</strain>
    </source>
</reference>
<dbReference type="GO" id="GO:0009116">
    <property type="term" value="P:nucleoside metabolic process"/>
    <property type="evidence" value="ECO:0007669"/>
    <property type="project" value="InterPro"/>
</dbReference>
<dbReference type="Proteomes" id="UP000019376">
    <property type="component" value="Unassembled WGS sequence"/>
</dbReference>
<dbReference type="Gene3D" id="1.25.40.20">
    <property type="entry name" value="Ankyrin repeat-containing domain"/>
    <property type="match status" value="1"/>
</dbReference>
<keyword evidence="1" id="KW-0677">Repeat</keyword>
<evidence type="ECO:0000313" key="5">
    <source>
        <dbReference type="Proteomes" id="UP000019376"/>
    </source>
</evidence>
<proteinExistence type="predicted"/>
<dbReference type="SMART" id="SM00248">
    <property type="entry name" value="ANK"/>
    <property type="match status" value="3"/>
</dbReference>
<dbReference type="InterPro" id="IPR002110">
    <property type="entry name" value="Ankyrin_rpt"/>
</dbReference>
<dbReference type="OrthoDB" id="1577640at2759"/>